<organism evidence="2 3">
    <name type="scientific">Streptococcus ruminantium</name>
    <dbReference type="NCBI Taxonomy" id="1917441"/>
    <lineage>
        <taxon>Bacteria</taxon>
        <taxon>Bacillati</taxon>
        <taxon>Bacillota</taxon>
        <taxon>Bacilli</taxon>
        <taxon>Lactobacillales</taxon>
        <taxon>Streptococcaceae</taxon>
        <taxon>Streptococcus</taxon>
    </lineage>
</organism>
<proteinExistence type="predicted"/>
<evidence type="ECO:0000256" key="1">
    <source>
        <dbReference type="SAM" id="Phobius"/>
    </source>
</evidence>
<protein>
    <submittedName>
        <fullName evidence="2">Class IIb bacteriocin, lactobin A/cerein 7B family</fullName>
    </submittedName>
</protein>
<dbReference type="Proteomes" id="UP000269331">
    <property type="component" value="Chromosome"/>
</dbReference>
<accession>A0A2Z5TJX3</accession>
<keyword evidence="1" id="KW-0472">Membrane</keyword>
<name>A0A2Z5TJX3_9STRE</name>
<sequence length="64" mass="6356">MKTLTIENGFVALNEEELTAVEGGLAPVIIGGVAIGWKVIGGVVGVVGTGLTIGAAAGYYANRP</sequence>
<dbReference type="KEGG" id="srq:SR187_0345"/>
<dbReference type="RefSeq" id="WP_024533168.1">
    <property type="nucleotide sequence ID" value="NZ_AP018400.1"/>
</dbReference>
<keyword evidence="1" id="KW-1133">Transmembrane helix</keyword>
<dbReference type="AlphaFoldDB" id="A0A2Z5TJX3"/>
<evidence type="ECO:0000313" key="2">
    <source>
        <dbReference type="EMBL" id="BBA91716.1"/>
    </source>
</evidence>
<gene>
    <name evidence="2" type="ORF">SR187_0345</name>
</gene>
<dbReference type="EMBL" id="AP018400">
    <property type="protein sequence ID" value="BBA91716.1"/>
    <property type="molecule type" value="Genomic_DNA"/>
</dbReference>
<dbReference type="NCBIfam" id="TIGR03949">
    <property type="entry name" value="bact_IIb_cerein"/>
    <property type="match status" value="1"/>
</dbReference>
<dbReference type="InterPro" id="IPR023991">
    <property type="entry name" value="Bacteriocin_IIb_lactobn/cerein"/>
</dbReference>
<reference evidence="2 3" key="1">
    <citation type="journal article" date="2018" name="Genome Biol. Evol.">
        <title>Complete Genome Sequence of Streptococcus ruminantium sp. nov. GUT-187T (=DSM 104980T =JCM 31869T), the Type Strain of S. ruminantium, and Comparison with Genome Sequences of Streptococcus suis Strains.</title>
        <authorList>
            <person name="Tohya M."/>
            <person name="Sekizaki T."/>
            <person name="Miyoshi-Akiyama T."/>
        </authorList>
    </citation>
    <scope>NUCLEOTIDE SEQUENCE [LARGE SCALE GENOMIC DNA]</scope>
    <source>
        <strain evidence="2 3">GUT187T</strain>
    </source>
</reference>
<evidence type="ECO:0000313" key="3">
    <source>
        <dbReference type="Proteomes" id="UP000269331"/>
    </source>
</evidence>
<dbReference type="GeneID" id="52228657"/>
<keyword evidence="1" id="KW-0812">Transmembrane</keyword>
<feature type="transmembrane region" description="Helical" evidence="1">
    <location>
        <begin position="39"/>
        <end position="61"/>
    </location>
</feature>